<evidence type="ECO:0000313" key="1">
    <source>
        <dbReference type="EMBL" id="TLF43574.1"/>
    </source>
</evidence>
<proteinExistence type="predicted"/>
<comment type="caution">
    <text evidence="1">The sequence shown here is derived from an EMBL/GenBank/DDBJ whole genome shotgun (WGS) entry which is preliminary data.</text>
</comment>
<protein>
    <recommendedName>
        <fullName evidence="3">DUF4145 domain-containing protein</fullName>
    </recommendedName>
</protein>
<evidence type="ECO:0000313" key="2">
    <source>
        <dbReference type="Proteomes" id="UP000307781"/>
    </source>
</evidence>
<sequence length="228" mass="25959">MNENVKPIKVIKHSLGTGTQISLEIPSLCPWCHVSFNPNINVKDHFAEGPIDTFILRYHCTYCTKESIAVIASETGKIRRQQMLYPEQKGTEFDELLAKLSPRFISLYNSAERSELRGDLDLAGMGYRAALEVLLKDSALDTTEDSASKIAKMNLGQAIKQYYGENPFGMVPADVVRLTANDFVHWDRPDDFSPRQALDEMKSYLDIFINIVKMQQMVKHPPVERYKK</sequence>
<gene>
    <name evidence="1" type="ORF">FEI14_01515</name>
</gene>
<name>A0A5R8M1X5_LACZE</name>
<organism evidence="1 2">
    <name type="scientific">Lacticaseibacillus zeae</name>
    <name type="common">Lactobacillus zeae</name>
    <dbReference type="NCBI Taxonomy" id="57037"/>
    <lineage>
        <taxon>Bacteria</taxon>
        <taxon>Bacillati</taxon>
        <taxon>Bacillota</taxon>
        <taxon>Bacilli</taxon>
        <taxon>Lactobacillales</taxon>
        <taxon>Lactobacillaceae</taxon>
        <taxon>Lacticaseibacillus</taxon>
    </lineage>
</organism>
<evidence type="ECO:0008006" key="3">
    <source>
        <dbReference type="Google" id="ProtNLM"/>
    </source>
</evidence>
<dbReference type="Proteomes" id="UP000307781">
    <property type="component" value="Unassembled WGS sequence"/>
</dbReference>
<dbReference type="AlphaFoldDB" id="A0A5R8M1X5"/>
<dbReference type="RefSeq" id="WP_138117703.1">
    <property type="nucleotide sequence ID" value="NZ_JAJPEZ010000032.1"/>
</dbReference>
<accession>A0A5R8M1X5</accession>
<reference evidence="1 2" key="1">
    <citation type="submission" date="2019-05" db="EMBL/GenBank/DDBJ databases">
        <title>Genome-based reclassification of Lactobacillus casei as Lactobacillus casei subsp. casei. subsp.nov., description of Lactobacillus casei subsp. zeae subsp. nov., and emended description of Lactobacillus casei.</title>
        <authorList>
            <person name="Huang C.-H."/>
        </authorList>
    </citation>
    <scope>NUCLEOTIDE SEQUENCE [LARGE SCALE GENOMIC DNA]</scope>
    <source>
        <strain evidence="1 2">CRBIP24.58</strain>
    </source>
</reference>
<dbReference type="EMBL" id="VBWN01000001">
    <property type="protein sequence ID" value="TLF43574.1"/>
    <property type="molecule type" value="Genomic_DNA"/>
</dbReference>